<dbReference type="OrthoDB" id="5289726at2"/>
<sequence>MKSNQETKFKNTFEEEVYEGLTAFPKYLSSKYFYDKKGDKLFQKIMALPEYYLTECERTIIEENKADISNLFSGDAGFDLVELGAGDGKKTKILLQELIETKRNFTYKPIDISQNVLDELEEDVLNRWPSINIETEQGTYFNILKKLSEQQKDRKMVIVVLGSNIGNLPHKYAVEFLTTIRKSMQPEDLLFMGFDQKKDPQVILNAYNDSQGVTEEFNKNLLSRINEEMNANFDLQKFNHWPVYDPENGTTKSYLVSTEDQTVTLQNLDLDIHFSAWESIHTEISQKYDDVIVNWLAQEAGLVVEKQYSDPKNYFTDYIFRIK</sequence>
<organism evidence="4 5">
    <name type="scientific">Leeuwenhoekiella aequorea</name>
    <dbReference type="NCBI Taxonomy" id="283736"/>
    <lineage>
        <taxon>Bacteria</taxon>
        <taxon>Pseudomonadati</taxon>
        <taxon>Bacteroidota</taxon>
        <taxon>Flavobacteriia</taxon>
        <taxon>Flavobacteriales</taxon>
        <taxon>Flavobacteriaceae</taxon>
        <taxon>Leeuwenhoekiella</taxon>
    </lineage>
</organism>
<dbReference type="PANTHER" id="PTHR43397:SF1">
    <property type="entry name" value="ERGOTHIONEINE BIOSYNTHESIS PROTEIN 1"/>
    <property type="match status" value="1"/>
</dbReference>
<protein>
    <submittedName>
        <fullName evidence="4">Dimethylhistidine N-methyltransferase</fullName>
    </submittedName>
</protein>
<dbReference type="InterPro" id="IPR017804">
    <property type="entry name" value="MeTrfase_EgtD-like"/>
</dbReference>
<reference evidence="4 5" key="1">
    <citation type="submission" date="2018-07" db="EMBL/GenBank/DDBJ databases">
        <title>Leeuwenhoekiella genomics.</title>
        <authorList>
            <person name="Tahon G."/>
            <person name="Willems A."/>
        </authorList>
    </citation>
    <scope>NUCLEOTIDE SEQUENCE [LARGE SCALE GENOMIC DNA]</scope>
    <source>
        <strain evidence="4 5">LMG 22550</strain>
    </source>
</reference>
<dbReference type="PIRSF" id="PIRSF018005">
    <property type="entry name" value="UCP018005"/>
    <property type="match status" value="1"/>
</dbReference>
<evidence type="ECO:0000313" key="5">
    <source>
        <dbReference type="Proteomes" id="UP000289238"/>
    </source>
</evidence>
<dbReference type="InterPro" id="IPR051128">
    <property type="entry name" value="EgtD_Methyltrsf_superfamily"/>
</dbReference>
<dbReference type="InterPro" id="IPR019257">
    <property type="entry name" value="MeTrfase_dom"/>
</dbReference>
<dbReference type="AlphaFoldDB" id="A0A4Q0P4G4"/>
<dbReference type="RefSeq" id="WP_128758136.1">
    <property type="nucleotide sequence ID" value="NZ_QOVM01000005.1"/>
</dbReference>
<dbReference type="PANTHER" id="PTHR43397">
    <property type="entry name" value="ERGOTHIONEINE BIOSYNTHESIS PROTEIN 1"/>
    <property type="match status" value="1"/>
</dbReference>
<dbReference type="Proteomes" id="UP000289238">
    <property type="component" value="Unassembled WGS sequence"/>
</dbReference>
<proteinExistence type="predicted"/>
<gene>
    <name evidence="4" type="ORF">DSM00_2307</name>
</gene>
<dbReference type="NCBIfam" id="TIGR03438">
    <property type="entry name" value="egtD_ergothio"/>
    <property type="match status" value="1"/>
</dbReference>
<dbReference type="SUPFAM" id="SSF53335">
    <property type="entry name" value="S-adenosyl-L-methionine-dependent methyltransferases"/>
    <property type="match status" value="1"/>
</dbReference>
<evidence type="ECO:0000313" key="4">
    <source>
        <dbReference type="EMBL" id="RXG21460.1"/>
    </source>
</evidence>
<feature type="domain" description="Histidine-specific methyltransferase SAM-dependent" evidence="3">
    <location>
        <begin position="13"/>
        <end position="321"/>
    </location>
</feature>
<keyword evidence="1 4" id="KW-0489">Methyltransferase</keyword>
<dbReference type="EMBL" id="QOVM01000005">
    <property type="protein sequence ID" value="RXG21460.1"/>
    <property type="molecule type" value="Genomic_DNA"/>
</dbReference>
<dbReference type="Gene3D" id="3.40.50.150">
    <property type="entry name" value="Vaccinia Virus protein VP39"/>
    <property type="match status" value="1"/>
</dbReference>
<dbReference type="InterPro" id="IPR035094">
    <property type="entry name" value="EgtD"/>
</dbReference>
<dbReference type="InterPro" id="IPR029063">
    <property type="entry name" value="SAM-dependent_MTases_sf"/>
</dbReference>
<comment type="caution">
    <text evidence="4">The sequence shown here is derived from an EMBL/GenBank/DDBJ whole genome shotgun (WGS) entry which is preliminary data.</text>
</comment>
<keyword evidence="5" id="KW-1185">Reference proteome</keyword>
<dbReference type="Pfam" id="PF10017">
    <property type="entry name" value="Methyltransf_33"/>
    <property type="match status" value="1"/>
</dbReference>
<evidence type="ECO:0000256" key="1">
    <source>
        <dbReference type="ARBA" id="ARBA00022603"/>
    </source>
</evidence>
<dbReference type="GO" id="GO:0008168">
    <property type="term" value="F:methyltransferase activity"/>
    <property type="evidence" value="ECO:0007669"/>
    <property type="project" value="UniProtKB-KW"/>
</dbReference>
<accession>A0A4Q0P4G4</accession>
<evidence type="ECO:0000259" key="3">
    <source>
        <dbReference type="Pfam" id="PF10017"/>
    </source>
</evidence>
<evidence type="ECO:0000256" key="2">
    <source>
        <dbReference type="ARBA" id="ARBA00022679"/>
    </source>
</evidence>
<name>A0A4Q0P4G4_9FLAO</name>
<dbReference type="GO" id="GO:0032259">
    <property type="term" value="P:methylation"/>
    <property type="evidence" value="ECO:0007669"/>
    <property type="project" value="UniProtKB-KW"/>
</dbReference>
<keyword evidence="2 4" id="KW-0808">Transferase</keyword>